<dbReference type="AlphaFoldDB" id="A0A367K8K0"/>
<keyword evidence="3" id="KW-1185">Reference proteome</keyword>
<name>A0A367K8K0_RHIST</name>
<dbReference type="EMBL" id="PJQM01002054">
    <property type="protein sequence ID" value="RCH98544.1"/>
    <property type="molecule type" value="Genomic_DNA"/>
</dbReference>
<dbReference type="Proteomes" id="UP000253551">
    <property type="component" value="Unassembled WGS sequence"/>
</dbReference>
<evidence type="ECO:0000256" key="1">
    <source>
        <dbReference type="SAM" id="MobiDB-lite"/>
    </source>
</evidence>
<dbReference type="OrthoDB" id="2289259at2759"/>
<accession>A0A367K8K0</accession>
<sequence>MDKQIEFVERYVSNTPKPSFNHLVRKEQKTIEKISILIETPTALSLQRLWVTAYNKCIQVKRPEQKLQSRPTTVSIAFKRIFEVAKATRDSMHEFKVSSLQITSTVYYASRNDFLDDLIHDVSKEEDEEENEVQQEEAQQEENEVQQEENEVQQDETQQKGNEVQQKEEEEEEESQKGNEIHKKLLNKVEHDELEKLAKSSCINLLNENHRSYTSLSLSEECFNDIKSECFSRQSHFDNYLTSIMYETINNLFDELKQFQFDSDAADIIAYLDSEKNKETNKENEKYILLSIVSSIIDNFNLWKKEEKLSENTYLRKFAEIIDILFKKTNLFIKDGENVCEASKRMQIMNDGDVTYGRRLDMIVASEQDDRDIELCSLEFKKGDAPYATLLYQQSKNLRINACILNEIHLLTFDESISIAYLDFAGRNAYISQIFRMDDKYIAHEVGKVAFIKNLLELDTLRKTMFNLFRWKRNLVSNSNIVSLANLNQCNKFALADISNAFIQSSRFSTTHNVKPAQIFMSPSNTGKRTRGVFEQDN</sequence>
<proteinExistence type="predicted"/>
<evidence type="ECO:0000313" key="2">
    <source>
        <dbReference type="EMBL" id="RCH98544.1"/>
    </source>
</evidence>
<feature type="compositionally biased region" description="Low complexity" evidence="1">
    <location>
        <begin position="155"/>
        <end position="164"/>
    </location>
</feature>
<feature type="region of interest" description="Disordered" evidence="1">
    <location>
        <begin position="124"/>
        <end position="181"/>
    </location>
</feature>
<organism evidence="2 3">
    <name type="scientific">Rhizopus stolonifer</name>
    <name type="common">Rhizopus nigricans</name>
    <dbReference type="NCBI Taxonomy" id="4846"/>
    <lineage>
        <taxon>Eukaryota</taxon>
        <taxon>Fungi</taxon>
        <taxon>Fungi incertae sedis</taxon>
        <taxon>Mucoromycota</taxon>
        <taxon>Mucoromycotina</taxon>
        <taxon>Mucoromycetes</taxon>
        <taxon>Mucorales</taxon>
        <taxon>Mucorineae</taxon>
        <taxon>Rhizopodaceae</taxon>
        <taxon>Rhizopus</taxon>
    </lineage>
</organism>
<evidence type="ECO:0000313" key="3">
    <source>
        <dbReference type="Proteomes" id="UP000253551"/>
    </source>
</evidence>
<protein>
    <submittedName>
        <fullName evidence="2">Uncharacterized protein</fullName>
    </submittedName>
</protein>
<gene>
    <name evidence="2" type="ORF">CU098_004271</name>
</gene>
<feature type="compositionally biased region" description="Acidic residues" evidence="1">
    <location>
        <begin position="124"/>
        <end position="154"/>
    </location>
</feature>
<comment type="caution">
    <text evidence="2">The sequence shown here is derived from an EMBL/GenBank/DDBJ whole genome shotgun (WGS) entry which is preliminary data.</text>
</comment>
<reference evidence="2 3" key="1">
    <citation type="journal article" date="2018" name="G3 (Bethesda)">
        <title>Phylogenetic and Phylogenomic Definition of Rhizopus Species.</title>
        <authorList>
            <person name="Gryganskyi A.P."/>
            <person name="Golan J."/>
            <person name="Dolatabadi S."/>
            <person name="Mondo S."/>
            <person name="Robb S."/>
            <person name="Idnurm A."/>
            <person name="Muszewska A."/>
            <person name="Steczkiewicz K."/>
            <person name="Masonjones S."/>
            <person name="Liao H.L."/>
            <person name="Gajdeczka M.T."/>
            <person name="Anike F."/>
            <person name="Vuek A."/>
            <person name="Anishchenko I.M."/>
            <person name="Voigt K."/>
            <person name="de Hoog G.S."/>
            <person name="Smith M.E."/>
            <person name="Heitman J."/>
            <person name="Vilgalys R."/>
            <person name="Stajich J.E."/>
        </authorList>
    </citation>
    <scope>NUCLEOTIDE SEQUENCE [LARGE SCALE GENOMIC DNA]</scope>
    <source>
        <strain evidence="2 3">LSU 92-RS-03</strain>
    </source>
</reference>